<dbReference type="AlphaFoldDB" id="A0A2V3DQ13"/>
<dbReference type="OrthoDB" id="329282at2"/>
<evidence type="ECO:0000256" key="1">
    <source>
        <dbReference type="ARBA" id="ARBA00004141"/>
    </source>
</evidence>
<keyword evidence="4" id="KW-0472">Membrane</keyword>
<dbReference type="RefSeq" id="WP_110106724.1">
    <property type="nucleotide sequence ID" value="NZ_JACBZZ010000001.1"/>
</dbReference>
<proteinExistence type="predicted"/>
<gene>
    <name evidence="5" type="ORF">CVS29_12065</name>
</gene>
<keyword evidence="3" id="KW-1133">Transmembrane helix</keyword>
<protein>
    <submittedName>
        <fullName evidence="5">DoxX family protein</fullName>
    </submittedName>
</protein>
<evidence type="ECO:0000256" key="2">
    <source>
        <dbReference type="ARBA" id="ARBA00022692"/>
    </source>
</evidence>
<evidence type="ECO:0000313" key="6">
    <source>
        <dbReference type="Proteomes" id="UP000246303"/>
    </source>
</evidence>
<name>A0A2V3DQ13_9MICC</name>
<dbReference type="Proteomes" id="UP000246303">
    <property type="component" value="Unassembled WGS sequence"/>
</dbReference>
<comment type="subcellular location">
    <subcellularLocation>
        <location evidence="1">Membrane</location>
        <topology evidence="1">Multi-pass membrane protein</topology>
    </subcellularLocation>
</comment>
<evidence type="ECO:0000256" key="4">
    <source>
        <dbReference type="ARBA" id="ARBA00023136"/>
    </source>
</evidence>
<dbReference type="InterPro" id="IPR032808">
    <property type="entry name" value="DoxX"/>
</dbReference>
<evidence type="ECO:0000256" key="3">
    <source>
        <dbReference type="ARBA" id="ARBA00022989"/>
    </source>
</evidence>
<keyword evidence="6" id="KW-1185">Reference proteome</keyword>
<organism evidence="5 6">
    <name type="scientific">Arthrobacter psychrochitiniphilus</name>
    <dbReference type="NCBI Taxonomy" id="291045"/>
    <lineage>
        <taxon>Bacteria</taxon>
        <taxon>Bacillati</taxon>
        <taxon>Actinomycetota</taxon>
        <taxon>Actinomycetes</taxon>
        <taxon>Micrococcales</taxon>
        <taxon>Micrococcaceae</taxon>
        <taxon>Arthrobacter</taxon>
    </lineage>
</organism>
<dbReference type="EMBL" id="QHLZ01000007">
    <property type="protein sequence ID" value="PXA65063.1"/>
    <property type="molecule type" value="Genomic_DNA"/>
</dbReference>
<evidence type="ECO:0000313" key="5">
    <source>
        <dbReference type="EMBL" id="PXA65063.1"/>
    </source>
</evidence>
<reference evidence="5 6" key="1">
    <citation type="submission" date="2018-05" db="EMBL/GenBank/DDBJ databases">
        <title>Genetic diversity of glacier-inhabiting Cryobacterium bacteria in China and description of Cryobacterium mengkeensis sp. nov. and Arthrobacter glacialis sp. nov.</title>
        <authorList>
            <person name="Liu Q."/>
            <person name="Xin Y.-H."/>
        </authorList>
    </citation>
    <scope>NUCLEOTIDE SEQUENCE [LARGE SCALE GENOMIC DNA]</scope>
    <source>
        <strain evidence="5 6">GP3</strain>
    </source>
</reference>
<accession>A0A2V3DQ13</accession>
<comment type="caution">
    <text evidence="5">The sequence shown here is derived from an EMBL/GenBank/DDBJ whole genome shotgun (WGS) entry which is preliminary data.</text>
</comment>
<dbReference type="Pfam" id="PF07681">
    <property type="entry name" value="DoxX"/>
    <property type="match status" value="1"/>
</dbReference>
<keyword evidence="2" id="KW-0812">Transmembrane</keyword>
<dbReference type="GO" id="GO:0016020">
    <property type="term" value="C:membrane"/>
    <property type="evidence" value="ECO:0007669"/>
    <property type="project" value="UniProtKB-SubCell"/>
</dbReference>
<sequence length="171" mass="17989">MSIIRAIARPMLASSFIFSGLDRLRHAETTAKQLSPVLGPLSAALPLDVSEKTLARALAAAQVGAGVLLAAGKFSRPAAVVLALTAGLSTVVEYRNANTDTKENRAHRRNQLSSNIALIGGALLASMDTEGRPGLAWRTEKLLASGKKNAKTQLKNADKQVRALAHDVTGQ</sequence>